<dbReference type="RefSeq" id="WP_149544548.1">
    <property type="nucleotide sequence ID" value="NZ_VTPS01000003.1"/>
</dbReference>
<protein>
    <submittedName>
        <fullName evidence="1">PTS sugar transporter subunit IIA</fullName>
    </submittedName>
</protein>
<comment type="caution">
    <text evidence="1">The sequence shown here is derived from an EMBL/GenBank/DDBJ whole genome shotgun (WGS) entry which is preliminary data.</text>
</comment>
<evidence type="ECO:0000313" key="1">
    <source>
        <dbReference type="EMBL" id="TZE82991.1"/>
    </source>
</evidence>
<proteinExistence type="predicted"/>
<gene>
    <name evidence="1" type="ORF">FWJ32_03315</name>
</gene>
<keyword evidence="2" id="KW-1185">Reference proteome</keyword>
<sequence>MEISEVLKPELMNFELKARGKREAIEELAWPWPQSLQRTGSLWYY</sequence>
<dbReference type="Proteomes" id="UP000322976">
    <property type="component" value="Unassembled WGS sequence"/>
</dbReference>
<accession>A0A5D8QER5</accession>
<keyword evidence="1" id="KW-0762">Sugar transport</keyword>
<organism evidence="1 2">
    <name type="scientific">Calorimonas adulescens</name>
    <dbReference type="NCBI Taxonomy" id="2606906"/>
    <lineage>
        <taxon>Bacteria</taxon>
        <taxon>Bacillati</taxon>
        <taxon>Bacillota</taxon>
        <taxon>Clostridia</taxon>
        <taxon>Thermoanaerobacterales</taxon>
        <taxon>Thermoanaerobacteraceae</taxon>
        <taxon>Calorimonas</taxon>
    </lineage>
</organism>
<evidence type="ECO:0000313" key="2">
    <source>
        <dbReference type="Proteomes" id="UP000322976"/>
    </source>
</evidence>
<keyword evidence="1" id="KW-0813">Transport</keyword>
<dbReference type="AlphaFoldDB" id="A0A5D8QER5"/>
<reference evidence="1 2" key="1">
    <citation type="submission" date="2019-08" db="EMBL/GenBank/DDBJ databases">
        <title>Calorimonas adulescens gen. nov., sp. nov., an anaerobic thermophilic bacterium from Sakhalin hot spring.</title>
        <authorList>
            <person name="Khomyakova M.A."/>
            <person name="Merkel A.Y."/>
            <person name="Novikov A."/>
            <person name="Bonch-Osmolovskaya E.A."/>
            <person name="Slobodkin A.I."/>
        </authorList>
    </citation>
    <scope>NUCLEOTIDE SEQUENCE [LARGE SCALE GENOMIC DNA]</scope>
    <source>
        <strain evidence="1 2">A05MB</strain>
    </source>
</reference>
<name>A0A5D8QER5_9THEO</name>
<dbReference type="EMBL" id="VTPS01000003">
    <property type="protein sequence ID" value="TZE82991.1"/>
    <property type="molecule type" value="Genomic_DNA"/>
</dbReference>